<name>A0A9P1D4K3_9DINO</name>
<feature type="region of interest" description="Disordered" evidence="1">
    <location>
        <begin position="1"/>
        <end position="21"/>
    </location>
</feature>
<dbReference type="AlphaFoldDB" id="A0A9P1D4K3"/>
<evidence type="ECO:0000313" key="2">
    <source>
        <dbReference type="EMBL" id="CAI4003724.1"/>
    </source>
</evidence>
<comment type="caution">
    <text evidence="2">The sequence shown here is derived from an EMBL/GenBank/DDBJ whole genome shotgun (WGS) entry which is preliminary data.</text>
</comment>
<dbReference type="EMBL" id="CAMXCT020003322">
    <property type="protein sequence ID" value="CAL1157099.1"/>
    <property type="molecule type" value="Genomic_DNA"/>
</dbReference>
<organism evidence="2">
    <name type="scientific">Cladocopium goreaui</name>
    <dbReference type="NCBI Taxonomy" id="2562237"/>
    <lineage>
        <taxon>Eukaryota</taxon>
        <taxon>Sar</taxon>
        <taxon>Alveolata</taxon>
        <taxon>Dinophyceae</taxon>
        <taxon>Suessiales</taxon>
        <taxon>Symbiodiniaceae</taxon>
        <taxon>Cladocopium</taxon>
    </lineage>
</organism>
<accession>A0A9P1D4K3</accession>
<reference evidence="2" key="1">
    <citation type="submission" date="2022-10" db="EMBL/GenBank/DDBJ databases">
        <authorList>
            <person name="Chen Y."/>
            <person name="Dougan E. K."/>
            <person name="Chan C."/>
            <person name="Rhodes N."/>
            <person name="Thang M."/>
        </authorList>
    </citation>
    <scope>NUCLEOTIDE SEQUENCE</scope>
</reference>
<reference evidence="3" key="2">
    <citation type="submission" date="2024-04" db="EMBL/GenBank/DDBJ databases">
        <authorList>
            <person name="Chen Y."/>
            <person name="Shah S."/>
            <person name="Dougan E. K."/>
            <person name="Thang M."/>
            <person name="Chan C."/>
        </authorList>
    </citation>
    <scope>NUCLEOTIDE SEQUENCE [LARGE SCALE GENOMIC DNA]</scope>
</reference>
<evidence type="ECO:0000313" key="3">
    <source>
        <dbReference type="EMBL" id="CAL1157099.1"/>
    </source>
</evidence>
<dbReference type="Proteomes" id="UP001152797">
    <property type="component" value="Unassembled WGS sequence"/>
</dbReference>
<proteinExistence type="predicted"/>
<feature type="compositionally biased region" description="Low complexity" evidence="1">
    <location>
        <begin position="1"/>
        <end position="15"/>
    </location>
</feature>
<gene>
    <name evidence="2" type="ORF">C1SCF055_LOCUS29571</name>
</gene>
<dbReference type="EMBL" id="CAMXCT030003322">
    <property type="protein sequence ID" value="CAL4791036.1"/>
    <property type="molecule type" value="Genomic_DNA"/>
</dbReference>
<evidence type="ECO:0000313" key="4">
    <source>
        <dbReference type="Proteomes" id="UP001152797"/>
    </source>
</evidence>
<protein>
    <submittedName>
        <fullName evidence="2">Uncharacterized protein</fullName>
    </submittedName>
</protein>
<keyword evidence="4" id="KW-1185">Reference proteome</keyword>
<evidence type="ECO:0000256" key="1">
    <source>
        <dbReference type="SAM" id="MobiDB-lite"/>
    </source>
</evidence>
<dbReference type="EMBL" id="CAMXCT010003322">
    <property type="protein sequence ID" value="CAI4003724.1"/>
    <property type="molecule type" value="Genomic_DNA"/>
</dbReference>
<sequence>MPASSESSSAWASSQQRRRSGVLRVLRCESLASAANMPTAALANSCRNALSSRTAGLDFNYFK</sequence>